<dbReference type="HOGENOM" id="CLU_2749830_0_0_11"/>
<name>Z9JU50_9MICO</name>
<evidence type="ECO:0000313" key="1">
    <source>
        <dbReference type="EMBL" id="EWS81729.1"/>
    </source>
</evidence>
<reference evidence="1 2" key="1">
    <citation type="submission" date="2014-02" db="EMBL/GenBank/DDBJ databases">
        <title>Genome sequence of Brachybacterium phenoliresistens strain W13A50.</title>
        <authorList>
            <person name="Wang X."/>
        </authorList>
    </citation>
    <scope>NUCLEOTIDE SEQUENCE [LARGE SCALE GENOMIC DNA]</scope>
    <source>
        <strain evidence="1 2">W13A50</strain>
    </source>
</reference>
<dbReference type="EMBL" id="JDYK01000006">
    <property type="protein sequence ID" value="EWS81729.1"/>
    <property type="molecule type" value="Genomic_DNA"/>
</dbReference>
<sequence length="70" mass="7709">MSGPSGIDVTGRERHRELDGLRAIAAFAVVATRAIDSHPHTSAGETILSRQLVSLRDALQWRARPFEEMP</sequence>
<keyword evidence="2" id="KW-1185">Reference proteome</keyword>
<dbReference type="Proteomes" id="UP000023067">
    <property type="component" value="Unassembled WGS sequence"/>
</dbReference>
<comment type="caution">
    <text evidence="1">The sequence shown here is derived from an EMBL/GenBank/DDBJ whole genome shotgun (WGS) entry which is preliminary data.</text>
</comment>
<proteinExistence type="predicted"/>
<dbReference type="STRING" id="396014.BF93_15230"/>
<gene>
    <name evidence="1" type="ORF">BF93_15230</name>
</gene>
<accession>Z9JU50</accession>
<organism evidence="1 2">
    <name type="scientific">Brachybacterium phenoliresistens</name>
    <dbReference type="NCBI Taxonomy" id="396014"/>
    <lineage>
        <taxon>Bacteria</taxon>
        <taxon>Bacillati</taxon>
        <taxon>Actinomycetota</taxon>
        <taxon>Actinomycetes</taxon>
        <taxon>Micrococcales</taxon>
        <taxon>Dermabacteraceae</taxon>
        <taxon>Brachybacterium</taxon>
    </lineage>
</organism>
<evidence type="ECO:0000313" key="2">
    <source>
        <dbReference type="Proteomes" id="UP000023067"/>
    </source>
</evidence>
<protein>
    <submittedName>
        <fullName evidence="1">Uncharacterized protein</fullName>
    </submittedName>
</protein>
<dbReference type="AlphaFoldDB" id="Z9JU50"/>